<keyword evidence="13" id="KW-1185">Reference proteome</keyword>
<accession>Q7SG41</accession>
<feature type="chain" id="PRO_5004294493" description="glucan endo-1,3-beta-D-glucosidase" evidence="9">
    <location>
        <begin position="26"/>
        <end position="414"/>
    </location>
</feature>
<gene>
    <name evidence="12" type="ORF">NCU07501</name>
</gene>
<dbReference type="InterPro" id="IPR018807">
    <property type="entry name" value="YJL171C/Tos1_N"/>
</dbReference>
<evidence type="ECO:0000256" key="9">
    <source>
        <dbReference type="SAM" id="SignalP"/>
    </source>
</evidence>
<dbReference type="Pfam" id="PF10290">
    <property type="entry name" value="YJL171C_Tos1_N"/>
    <property type="match status" value="1"/>
</dbReference>
<dbReference type="GO" id="GO:0042973">
    <property type="term" value="F:glucan endo-1,3-beta-D-glucosidase activity"/>
    <property type="evidence" value="ECO:0007669"/>
    <property type="project" value="UniProtKB-EC"/>
</dbReference>
<dbReference type="GO" id="GO:0009277">
    <property type="term" value="C:fungal-type cell wall"/>
    <property type="evidence" value="ECO:0000318"/>
    <property type="project" value="GO_Central"/>
</dbReference>
<proteinExistence type="inferred from homology"/>
<dbReference type="GeneID" id="3881197"/>
<dbReference type="EC" id="3.2.1.39" evidence="3"/>
<dbReference type="PaxDb" id="5141-EFNCRP00000007447"/>
<evidence type="ECO:0000256" key="2">
    <source>
        <dbReference type="ARBA" id="ARBA00006055"/>
    </source>
</evidence>
<dbReference type="RefSeq" id="XP_965048.1">
    <property type="nucleotide sequence ID" value="XM_959955.1"/>
</dbReference>
<comment type="catalytic activity">
    <reaction evidence="1">
        <text>Hydrolysis of (1-&gt;3)-beta-D-glucosidic linkages in (1-&gt;3)-beta-D-glucans.</text>
        <dbReference type="EC" id="3.2.1.39"/>
    </reaction>
</comment>
<feature type="domain" description="Cell wall protein YJL171C/Tos1 N-terminal" evidence="11">
    <location>
        <begin position="109"/>
        <end position="173"/>
    </location>
</feature>
<comment type="similarity">
    <text evidence="2">Belongs to the PGA52 family.</text>
</comment>
<dbReference type="FunCoup" id="Q7SG41">
    <property type="interactions" value="29"/>
</dbReference>
<evidence type="ECO:0000259" key="11">
    <source>
        <dbReference type="Pfam" id="PF10290"/>
    </source>
</evidence>
<feature type="compositionally biased region" description="Polar residues" evidence="8">
    <location>
        <begin position="56"/>
        <end position="65"/>
    </location>
</feature>
<dbReference type="STRING" id="367110.Q7SG41"/>
<evidence type="ECO:0000256" key="6">
    <source>
        <dbReference type="ARBA" id="ARBA00023295"/>
    </source>
</evidence>
<feature type="region of interest" description="Disordered" evidence="8">
    <location>
        <begin position="52"/>
        <end position="74"/>
    </location>
</feature>
<dbReference type="InterPro" id="IPR018805">
    <property type="entry name" value="YJL171C/Tos1_C"/>
</dbReference>
<feature type="signal peptide" evidence="9">
    <location>
        <begin position="1"/>
        <end position="25"/>
    </location>
</feature>
<keyword evidence="7" id="KW-0961">Cell wall biogenesis/degradation</keyword>
<evidence type="ECO:0000256" key="1">
    <source>
        <dbReference type="ARBA" id="ARBA00000382"/>
    </source>
</evidence>
<dbReference type="KEGG" id="ncr:NCU07501"/>
<dbReference type="HOGENOM" id="CLU_030276_1_0_1"/>
<evidence type="ECO:0000256" key="4">
    <source>
        <dbReference type="ARBA" id="ARBA00022729"/>
    </source>
</evidence>
<name>Q7SG41_NEUCR</name>
<evidence type="ECO:0000313" key="13">
    <source>
        <dbReference type="Proteomes" id="UP000001805"/>
    </source>
</evidence>
<dbReference type="PANTHER" id="PTHR31737:SF2">
    <property type="entry name" value="PROTEIN TOS1"/>
    <property type="match status" value="1"/>
</dbReference>
<evidence type="ECO:0000313" key="12">
    <source>
        <dbReference type="EMBL" id="EAA35812.1"/>
    </source>
</evidence>
<dbReference type="InParanoid" id="Q7SG41"/>
<keyword evidence="6" id="KW-0326">Glycosidase</keyword>
<organism evidence="12 13">
    <name type="scientific">Neurospora crassa (strain ATCC 24698 / 74-OR23-1A / CBS 708.71 / DSM 1257 / FGSC 987)</name>
    <dbReference type="NCBI Taxonomy" id="367110"/>
    <lineage>
        <taxon>Eukaryota</taxon>
        <taxon>Fungi</taxon>
        <taxon>Dikarya</taxon>
        <taxon>Ascomycota</taxon>
        <taxon>Pezizomycotina</taxon>
        <taxon>Sordariomycetes</taxon>
        <taxon>Sordariomycetidae</taxon>
        <taxon>Sordariales</taxon>
        <taxon>Sordariaceae</taxon>
        <taxon>Neurospora</taxon>
    </lineage>
</organism>
<protein>
    <recommendedName>
        <fullName evidence="3">glucan endo-1,3-beta-D-glucosidase</fullName>
        <ecNumber evidence="3">3.2.1.39</ecNumber>
    </recommendedName>
</protein>
<dbReference type="GO" id="GO:0071555">
    <property type="term" value="P:cell wall organization"/>
    <property type="evidence" value="ECO:0007669"/>
    <property type="project" value="UniProtKB-KW"/>
</dbReference>
<dbReference type="AlphaFoldDB" id="Q7SG41"/>
<evidence type="ECO:0000256" key="3">
    <source>
        <dbReference type="ARBA" id="ARBA00012780"/>
    </source>
</evidence>
<dbReference type="PANTHER" id="PTHR31737">
    <property type="entry name" value="PROTEIN TOS1"/>
    <property type="match status" value="1"/>
</dbReference>
<dbReference type="OMA" id="TGECRFA"/>
<evidence type="ECO:0000259" key="10">
    <source>
        <dbReference type="Pfam" id="PF10287"/>
    </source>
</evidence>
<evidence type="ECO:0000256" key="8">
    <source>
        <dbReference type="SAM" id="MobiDB-lite"/>
    </source>
</evidence>
<evidence type="ECO:0000256" key="7">
    <source>
        <dbReference type="ARBA" id="ARBA00023316"/>
    </source>
</evidence>
<sequence>MKHTIFSMVLAALLALVSLAGVTTGLTIGRDISPSSNTLSIVDGVTNPIDTPVNGLPSSGSSLTRRSYRKSAPYADPHSIDPSILVVADDLCKDHKTFEDGDYYCQKVDQVIYTNVGSSGEYQEVAYMNQETGECRFADVNRTFAGDLAPFNEPVTLIFRGPIHLKQLAVYYPSASGASRDHYYNAASQTSQGLTFLGNRGGEGSGVVGGPFGASLSYVNSHATGGASSSQILANEVITDEFLVMTDQDCDGSCGYVRPGSVAKKGFPGTDRLFLLEFSMPHTAADMPAIWIENARVPYTPQYGGCSCWNSGCGEWDMFEILHAGKEKAETTFHLDPPAGDANWMQRPVDQNAPIKVAVWFDPADGGTASVKVLGRSDGVEFGGQLDAGEVRDLKKRSDGVVSETNYAVRRGQA</sequence>
<feature type="domain" description="Cell wall protein YJL171C/Tos1 C-terminal" evidence="10">
    <location>
        <begin position="179"/>
        <end position="393"/>
    </location>
</feature>
<dbReference type="OrthoDB" id="4579044at2759"/>
<dbReference type="Proteomes" id="UP000001805">
    <property type="component" value="Chromosome 1, Linkage Group I"/>
</dbReference>
<keyword evidence="5" id="KW-0378">Hydrolase</keyword>
<dbReference type="EMBL" id="CM002236">
    <property type="protein sequence ID" value="EAA35812.1"/>
    <property type="molecule type" value="Genomic_DNA"/>
</dbReference>
<dbReference type="Pfam" id="PF10287">
    <property type="entry name" value="YJL171C_Tos1_C"/>
    <property type="match status" value="1"/>
</dbReference>
<dbReference type="VEuPathDB" id="FungiDB:NCU07501"/>
<keyword evidence="4 9" id="KW-0732">Signal</keyword>
<reference evidence="12 13" key="1">
    <citation type="journal article" date="2003" name="Nature">
        <title>The genome sequence of the filamentous fungus Neurospora crassa.</title>
        <authorList>
            <person name="Galagan J.E."/>
            <person name="Calvo S.E."/>
            <person name="Borkovich K.A."/>
            <person name="Selker E.U."/>
            <person name="Read N.D."/>
            <person name="Jaffe D."/>
            <person name="FitzHugh W."/>
            <person name="Ma L.J."/>
            <person name="Smirnov S."/>
            <person name="Purcell S."/>
            <person name="Rehman B."/>
            <person name="Elkins T."/>
            <person name="Engels R."/>
            <person name="Wang S."/>
            <person name="Nielsen C.B."/>
            <person name="Butler J."/>
            <person name="Endrizzi M."/>
            <person name="Qui D."/>
            <person name="Ianakiev P."/>
            <person name="Bell-Pedersen D."/>
            <person name="Nelson M.A."/>
            <person name="Werner-Washburne M."/>
            <person name="Selitrennikoff C.P."/>
            <person name="Kinsey J.A."/>
            <person name="Braun E.L."/>
            <person name="Zelter A."/>
            <person name="Schulte U."/>
            <person name="Kothe G.O."/>
            <person name="Jedd G."/>
            <person name="Mewes W."/>
            <person name="Staben C."/>
            <person name="Marcotte E."/>
            <person name="Greenberg D."/>
            <person name="Roy A."/>
            <person name="Foley K."/>
            <person name="Naylor J."/>
            <person name="Stange-Thomann N."/>
            <person name="Barrett R."/>
            <person name="Gnerre S."/>
            <person name="Kamal M."/>
            <person name="Kamvysselis M."/>
            <person name="Mauceli E."/>
            <person name="Bielke C."/>
            <person name="Rudd S."/>
            <person name="Frishman D."/>
            <person name="Krystofova S."/>
            <person name="Rasmussen C."/>
            <person name="Metzenberg R.L."/>
            <person name="Perkins D.D."/>
            <person name="Kroken S."/>
            <person name="Cogoni C."/>
            <person name="Macino G."/>
            <person name="Catcheside D."/>
            <person name="Li W."/>
            <person name="Pratt R.J."/>
            <person name="Osmani S.A."/>
            <person name="DeSouza C.P."/>
            <person name="Glass L."/>
            <person name="Orbach M.J."/>
            <person name="Berglund J.A."/>
            <person name="Voelker R."/>
            <person name="Yarden O."/>
            <person name="Plamann M."/>
            <person name="Seiler S."/>
            <person name="Dunlap J."/>
            <person name="Radford A."/>
            <person name="Aramayo R."/>
            <person name="Natvig D.O."/>
            <person name="Alex L.A."/>
            <person name="Mannhaupt G."/>
            <person name="Ebbole D.J."/>
            <person name="Freitag M."/>
            <person name="Paulsen I."/>
            <person name="Sachs M.S."/>
            <person name="Lander E.S."/>
            <person name="Nusbaum C."/>
            <person name="Birren B."/>
        </authorList>
    </citation>
    <scope>NUCLEOTIDE SEQUENCE [LARGE SCALE GENOMIC DNA]</scope>
    <source>
        <strain evidence="13">ATCC 24698 / 74-OR23-1A / CBS 708.71 / DSM 1257 / FGSC 987</strain>
    </source>
</reference>
<evidence type="ECO:0000256" key="5">
    <source>
        <dbReference type="ARBA" id="ARBA00022801"/>
    </source>
</evidence>